<feature type="region of interest" description="Disordered" evidence="1">
    <location>
        <begin position="787"/>
        <end position="844"/>
    </location>
</feature>
<keyword evidence="2" id="KW-0812">Transmembrane</keyword>
<feature type="transmembrane region" description="Helical" evidence="2">
    <location>
        <begin position="97"/>
        <end position="120"/>
    </location>
</feature>
<feature type="compositionally biased region" description="Basic and acidic residues" evidence="1">
    <location>
        <begin position="1153"/>
        <end position="1163"/>
    </location>
</feature>
<feature type="compositionally biased region" description="Polar residues" evidence="1">
    <location>
        <begin position="893"/>
        <end position="902"/>
    </location>
</feature>
<feature type="region of interest" description="Disordered" evidence="1">
    <location>
        <begin position="597"/>
        <end position="643"/>
    </location>
</feature>
<dbReference type="InterPro" id="IPR056144">
    <property type="entry name" value="DUF7727"/>
</dbReference>
<keyword evidence="2" id="KW-1133">Transmembrane helix</keyword>
<dbReference type="Proteomes" id="UP000310708">
    <property type="component" value="Unassembled WGS sequence"/>
</dbReference>
<dbReference type="EMBL" id="SPRX01000077">
    <property type="protein sequence ID" value="TIC62161.1"/>
    <property type="molecule type" value="Genomic_DNA"/>
</dbReference>
<feature type="compositionally biased region" description="Basic and acidic residues" evidence="1">
    <location>
        <begin position="1338"/>
        <end position="1350"/>
    </location>
</feature>
<gene>
    <name evidence="4" type="ORF">E3Q01_04095</name>
</gene>
<comment type="caution">
    <text evidence="4">The sequence shown here is derived from an EMBL/GenBank/DDBJ whole genome shotgun (WGS) entry which is preliminary data.</text>
</comment>
<feature type="region of interest" description="Disordered" evidence="1">
    <location>
        <begin position="1313"/>
        <end position="1361"/>
    </location>
</feature>
<feature type="compositionally biased region" description="Polar residues" evidence="1">
    <location>
        <begin position="1096"/>
        <end position="1129"/>
    </location>
</feature>
<feature type="compositionally biased region" description="Polar residues" evidence="1">
    <location>
        <begin position="285"/>
        <end position="295"/>
    </location>
</feature>
<feature type="compositionally biased region" description="Basic and acidic residues" evidence="1">
    <location>
        <begin position="1132"/>
        <end position="1141"/>
    </location>
</feature>
<dbReference type="Pfam" id="PF24853">
    <property type="entry name" value="DUF7727"/>
    <property type="match status" value="1"/>
</dbReference>
<feature type="compositionally biased region" description="Basic and acidic residues" evidence="1">
    <location>
        <begin position="1018"/>
        <end position="1032"/>
    </location>
</feature>
<feature type="transmembrane region" description="Helical" evidence="2">
    <location>
        <begin position="51"/>
        <end position="76"/>
    </location>
</feature>
<evidence type="ECO:0000313" key="4">
    <source>
        <dbReference type="EMBL" id="TIC62161.1"/>
    </source>
</evidence>
<reference evidence="4 5" key="1">
    <citation type="submission" date="2019-03" db="EMBL/GenBank/DDBJ databases">
        <title>Sequencing 25 genomes of Wallemia mellicola.</title>
        <authorList>
            <person name="Gostincar C."/>
        </authorList>
    </citation>
    <scope>NUCLEOTIDE SEQUENCE [LARGE SCALE GENOMIC DNA]</scope>
    <source>
        <strain evidence="4 5">EXF-757</strain>
    </source>
</reference>
<evidence type="ECO:0000259" key="3">
    <source>
        <dbReference type="Pfam" id="PF24853"/>
    </source>
</evidence>
<evidence type="ECO:0000256" key="2">
    <source>
        <dbReference type="SAM" id="Phobius"/>
    </source>
</evidence>
<feature type="region of interest" description="Disordered" evidence="1">
    <location>
        <begin position="521"/>
        <end position="555"/>
    </location>
</feature>
<feature type="region of interest" description="Disordered" evidence="1">
    <location>
        <begin position="893"/>
        <end position="943"/>
    </location>
</feature>
<feature type="compositionally biased region" description="Polar residues" evidence="1">
    <location>
        <begin position="524"/>
        <end position="536"/>
    </location>
</feature>
<feature type="domain" description="DUF7727" evidence="3">
    <location>
        <begin position="16"/>
        <end position="126"/>
    </location>
</feature>
<evidence type="ECO:0000256" key="1">
    <source>
        <dbReference type="SAM" id="MobiDB-lite"/>
    </source>
</evidence>
<feature type="compositionally biased region" description="Basic and acidic residues" evidence="1">
    <location>
        <begin position="1177"/>
        <end position="1196"/>
    </location>
</feature>
<feature type="compositionally biased region" description="Acidic residues" evidence="1">
    <location>
        <begin position="829"/>
        <end position="840"/>
    </location>
</feature>
<feature type="compositionally biased region" description="Polar residues" evidence="1">
    <location>
        <begin position="1065"/>
        <end position="1085"/>
    </location>
</feature>
<feature type="compositionally biased region" description="Basic and acidic residues" evidence="1">
    <location>
        <begin position="788"/>
        <end position="800"/>
    </location>
</feature>
<name>A0A4T0TDF9_9BASI</name>
<sequence>MSSIQETSAEFKLARLLALVASAWGLVYRKFFLDMLGANLGPTGIIPNINISGLIFITETIALLQILVELLSLFSLMLNYPIKFFSGFKQHKLRIGVLYFTGTLALGVYQAVDGGVYMLISATIYQVLLYIHKPPRDTSDSSIVNPSLNLLHPIQQRIIPLFHPSYNPFFSQLFNVPPFNRIRYGPEVTQSIKNKPKADYIHFKSNTILDNTRVNASLDDTKNVANCLDMASCPFAEVYNLSLDDQHDIKRRQNFDDGKYHGVGSLSGSRDSTTPPDAQVLPNDADSSTINSKSTSNVNSDKKLKSSSSSDNVEIENIEDEDDLEDDITTDSDGDDNDIEKDEEIEIPDAEDDSDLSDDRPDSTIPPSNSNDDEATASISDTSPDFKVAYLSPIFIIGGLVALFTIVGLIYRRRRRNRLAREREMALENGSSEDMDSHLSKSVEANVFSGNLEEEPRHSSWQTNDDAEMMSPNTQAFIQASNARLDRPWTYQPSGLSPQSFRNEPWKWPSNHTPKDVSKPLYHHTNSSFQPPSQITDEFLKSPLPEGYQDASPEDIDRNFVEMGDRKKYNSGSMAFYSNAMKSVFDGERKKSGSIGKKFLSRKATAEMDNGQGPQIRQRKVSDKQAQQISENDDNNFISSAFSPPLRSSTPWWEISQAVKTVFNPPKREPTPAFGGFFKRSSTPANPLVKEMQTLNQNESEPSEENVLTPISKDIKSPVPISYDQIKSESNSTDETQKMEMPPPPLPKSPNKKVKREKKKSKSNKHTFSPTSPIVMNAVMDQNIDLTSQHKLEKGKEKIPHSPLLEQLARSPVPLSPKFAELSNRDENSDFEEDGPEMNDDNAHSQFYTVKDMKNIRDEFSDEAAKLREMAITPFVKGQGSTTKGICEVVSSNMKESQSQLTPPGLCPETQVQSPQQQDATLSQLPFAQSPQLGGKKTHPPSWSLEAQVPRVVSPPPNAISPPINISSPPLVSDWHNLPETLRSPPPQAVRSEMIFQANANQAGHQSITAALTKELENQNKNEDVGSEVKLEDEPEVETWSEGSGSTVFYEDETYQDDGIINIGRSNTSTKVSSQPGSVGAASTRSKIRRYKTRRSAMSTSTRYRNSQTSAPNNFEENSKVSPNNNEQQRMVVDDWKKVESNRNNVSASTEVHAVERNVKESPIDEQFASPLNEVNESPKRSDDDFKSPKSDDFKSSKSNTSVMKSPLSSDFLPTIEATPELARSSTMKNYLMRLPSIKQATGMGSIDMNAMANDRLPSPAYNSYESGNYKYNFIGKGQGNLESPQYSSLNDQDDSNKALAKVDEILTSSWSSRISSDDLEEAPPRRRGAAVAPRTRKLLEARMRRERSESPTSSIAENEQ</sequence>
<feature type="compositionally biased region" description="Polar residues" evidence="1">
    <location>
        <begin position="266"/>
        <end position="276"/>
    </location>
</feature>
<dbReference type="PANTHER" id="PTHR40629:SF1">
    <property type="entry name" value="PRO41 PROTEIN"/>
    <property type="match status" value="1"/>
</dbReference>
<feature type="region of interest" description="Disordered" evidence="1">
    <location>
        <begin position="1018"/>
        <end position="1044"/>
    </location>
</feature>
<organism evidence="4 5">
    <name type="scientific">Wallemia mellicola</name>
    <dbReference type="NCBI Taxonomy" id="1708541"/>
    <lineage>
        <taxon>Eukaryota</taxon>
        <taxon>Fungi</taxon>
        <taxon>Dikarya</taxon>
        <taxon>Basidiomycota</taxon>
        <taxon>Wallemiomycotina</taxon>
        <taxon>Wallemiomycetes</taxon>
        <taxon>Wallemiales</taxon>
        <taxon>Wallemiaceae</taxon>
        <taxon>Wallemia</taxon>
    </lineage>
</organism>
<feature type="region of interest" description="Disordered" evidence="1">
    <location>
        <begin position="253"/>
        <end position="378"/>
    </location>
</feature>
<feature type="compositionally biased region" description="Polar residues" evidence="1">
    <location>
        <begin position="624"/>
        <end position="643"/>
    </location>
</feature>
<feature type="compositionally biased region" description="Basic residues" evidence="1">
    <location>
        <begin position="1086"/>
        <end position="1095"/>
    </location>
</feature>
<feature type="transmembrane region" description="Helical" evidence="2">
    <location>
        <begin position="388"/>
        <end position="411"/>
    </location>
</feature>
<evidence type="ECO:0000313" key="5">
    <source>
        <dbReference type="Proteomes" id="UP000310708"/>
    </source>
</evidence>
<proteinExistence type="predicted"/>
<keyword evidence="2" id="KW-0472">Membrane</keyword>
<feature type="region of interest" description="Disordered" evidence="1">
    <location>
        <begin position="1065"/>
        <end position="1208"/>
    </location>
</feature>
<accession>A0A4T0TDF9</accession>
<feature type="compositionally biased region" description="Polar residues" evidence="1">
    <location>
        <begin position="910"/>
        <end position="932"/>
    </location>
</feature>
<feature type="compositionally biased region" description="Acidic residues" evidence="1">
    <location>
        <begin position="313"/>
        <end position="356"/>
    </location>
</feature>
<feature type="compositionally biased region" description="Basic residues" evidence="1">
    <location>
        <begin position="750"/>
        <end position="765"/>
    </location>
</feature>
<protein>
    <recommendedName>
        <fullName evidence="3">DUF7727 domain-containing protein</fullName>
    </recommendedName>
</protein>
<feature type="compositionally biased region" description="Polar residues" evidence="1">
    <location>
        <begin position="1351"/>
        <end position="1361"/>
    </location>
</feature>
<dbReference type="PANTHER" id="PTHR40629">
    <property type="entry name" value="PRO41 PROTEIN"/>
    <property type="match status" value="1"/>
</dbReference>
<feature type="transmembrane region" description="Helical" evidence="2">
    <location>
        <begin position="12"/>
        <end position="31"/>
    </location>
</feature>
<feature type="region of interest" description="Disordered" evidence="1">
    <location>
        <begin position="695"/>
        <end position="775"/>
    </location>
</feature>